<dbReference type="Gene3D" id="1.20.1340.10">
    <property type="entry name" value="dopa decarboxylase, N-terminal domain"/>
    <property type="match status" value="1"/>
</dbReference>
<comment type="caution">
    <text evidence="2">The sequence shown here is derived from an EMBL/GenBank/DDBJ whole genome shotgun (WGS) entry which is preliminary data.</text>
</comment>
<reference evidence="2 3" key="1">
    <citation type="submission" date="2019-10" db="EMBL/GenBank/DDBJ databases">
        <title>Assembly and Annotation for the nematode Trichostrongylus colubriformis.</title>
        <authorList>
            <person name="Martin J."/>
        </authorList>
    </citation>
    <scope>NUCLEOTIDE SEQUENCE [LARGE SCALE GENOMIC DNA]</scope>
    <source>
        <strain evidence="2">G859</strain>
        <tissue evidence="2">Whole worm</tissue>
    </source>
</reference>
<feature type="compositionally biased region" description="Polar residues" evidence="1">
    <location>
        <begin position="37"/>
        <end position="47"/>
    </location>
</feature>
<keyword evidence="3" id="KW-1185">Reference proteome</keyword>
<dbReference type="EMBL" id="WIXE01013996">
    <property type="protein sequence ID" value="KAK5974653.1"/>
    <property type="molecule type" value="Genomic_DNA"/>
</dbReference>
<dbReference type="Proteomes" id="UP001331761">
    <property type="component" value="Unassembled WGS sequence"/>
</dbReference>
<protein>
    <submittedName>
        <fullName evidence="2">Uncharacterized protein</fullName>
    </submittedName>
</protein>
<name>A0AAN8FRF9_TRICO</name>
<sequence>MTFRDTVEPTQRDDEIPEEPQPTQEMDDVIPVEVKSAKTTPLTGSPSKRTEAESAKATPLQGSPLRRAEVDSARSTPAATPVGSPVTRTPLLRKKDIVSNLELFVKAEPVRSLTEILDDPVSSNEFVRYLQMLAHFTIDWYNNPSKCSVTSDDQPGSLYNSMPLRAPKTPDSFDQLLHDLKHKILTK</sequence>
<organism evidence="2 3">
    <name type="scientific">Trichostrongylus colubriformis</name>
    <name type="common">Black scour worm</name>
    <dbReference type="NCBI Taxonomy" id="6319"/>
    <lineage>
        <taxon>Eukaryota</taxon>
        <taxon>Metazoa</taxon>
        <taxon>Ecdysozoa</taxon>
        <taxon>Nematoda</taxon>
        <taxon>Chromadorea</taxon>
        <taxon>Rhabditida</taxon>
        <taxon>Rhabditina</taxon>
        <taxon>Rhabditomorpha</taxon>
        <taxon>Strongyloidea</taxon>
        <taxon>Trichostrongylidae</taxon>
        <taxon>Trichostrongylus</taxon>
    </lineage>
</organism>
<evidence type="ECO:0000313" key="2">
    <source>
        <dbReference type="EMBL" id="KAK5974653.1"/>
    </source>
</evidence>
<feature type="compositionally biased region" description="Basic and acidic residues" evidence="1">
    <location>
        <begin position="1"/>
        <end position="14"/>
    </location>
</feature>
<feature type="non-terminal residue" evidence="2">
    <location>
        <position position="187"/>
    </location>
</feature>
<accession>A0AAN8FRF9</accession>
<evidence type="ECO:0000313" key="3">
    <source>
        <dbReference type="Proteomes" id="UP001331761"/>
    </source>
</evidence>
<evidence type="ECO:0000256" key="1">
    <source>
        <dbReference type="SAM" id="MobiDB-lite"/>
    </source>
</evidence>
<feature type="region of interest" description="Disordered" evidence="1">
    <location>
        <begin position="1"/>
        <end position="87"/>
    </location>
</feature>
<proteinExistence type="predicted"/>
<dbReference type="AlphaFoldDB" id="A0AAN8FRF9"/>
<gene>
    <name evidence="2" type="ORF">GCK32_019932</name>
</gene>